<organism evidence="9 10">
    <name type="scientific">Paenibacillus aestuarii</name>
    <dbReference type="NCBI Taxonomy" id="516965"/>
    <lineage>
        <taxon>Bacteria</taxon>
        <taxon>Bacillati</taxon>
        <taxon>Bacillota</taxon>
        <taxon>Bacilli</taxon>
        <taxon>Bacillales</taxon>
        <taxon>Paenibacillaceae</taxon>
        <taxon>Paenibacillus</taxon>
    </lineage>
</organism>
<comment type="subcellular location">
    <subcellularLocation>
        <location evidence="1">Membrane</location>
        <topology evidence="1">Multi-pass membrane protein</topology>
    </subcellularLocation>
</comment>
<gene>
    <name evidence="9" type="ORF">ACFPOG_25855</name>
</gene>
<comment type="similarity">
    <text evidence="2">Belongs to the amino acid-polyamine-organocation (APC) superfamily. Spore germination protein (SGP) (TC 2.A.3.9) family.</text>
</comment>
<accession>A0ABW0KDZ9</accession>
<proteinExistence type="inferred from homology"/>
<feature type="transmembrane region" description="Helical" evidence="8">
    <location>
        <begin position="120"/>
        <end position="137"/>
    </location>
</feature>
<dbReference type="RefSeq" id="WP_270881111.1">
    <property type="nucleotide sequence ID" value="NZ_JAQFVF010000045.1"/>
</dbReference>
<evidence type="ECO:0000256" key="1">
    <source>
        <dbReference type="ARBA" id="ARBA00004141"/>
    </source>
</evidence>
<keyword evidence="3" id="KW-0813">Transport</keyword>
<feature type="transmembrane region" description="Helical" evidence="8">
    <location>
        <begin position="305"/>
        <end position="324"/>
    </location>
</feature>
<dbReference type="InterPro" id="IPR004761">
    <property type="entry name" value="Spore_GerAB"/>
</dbReference>
<keyword evidence="6 8" id="KW-1133">Transmembrane helix</keyword>
<dbReference type="EMBL" id="JBHSMJ010000039">
    <property type="protein sequence ID" value="MFC5451630.1"/>
    <property type="molecule type" value="Genomic_DNA"/>
</dbReference>
<sequence length="368" mass="41566">MQNKLGNDLIGIHAAFSVIILAVGLMNHVMVIPPLLHEAKRDAWVSVLFSILPYLVWTTLLYFIMRKTHQQHLFPWLTQHYGKVICGAYRCFFIIYLFLIIVMTLKDTTSWAHSSYLPRTPHWALSISLVLLSCFAAQYGVQTIAIASGILLPFVIIFGDFVMSSNLPKKNYSLLTPVFENGIGPMINGSLYVGGGVVELMIILLFQHQIKTKIPLWKLYLLACFLVLLILGPVTGAIAEFGPFEAGELRYPAYEEWRLVTIGKYIRHVDFLSIYQWLSGAFVRIAISMYLLIELMTITKQKKNSVVLLLLLSIVIVTIVGLPISDMQYTAFLKGFYLPASLWGAISVVVTLFLLVLFSNKKVDRNEI</sequence>
<evidence type="ECO:0000256" key="7">
    <source>
        <dbReference type="ARBA" id="ARBA00023136"/>
    </source>
</evidence>
<dbReference type="PANTHER" id="PTHR34975:SF2">
    <property type="entry name" value="SPORE GERMINATION PROTEIN A2"/>
    <property type="match status" value="1"/>
</dbReference>
<evidence type="ECO:0000256" key="2">
    <source>
        <dbReference type="ARBA" id="ARBA00007998"/>
    </source>
</evidence>
<keyword evidence="4" id="KW-0309">Germination</keyword>
<name>A0ABW0KDZ9_9BACL</name>
<evidence type="ECO:0000256" key="5">
    <source>
        <dbReference type="ARBA" id="ARBA00022692"/>
    </source>
</evidence>
<dbReference type="Proteomes" id="UP001596044">
    <property type="component" value="Unassembled WGS sequence"/>
</dbReference>
<dbReference type="Pfam" id="PF03845">
    <property type="entry name" value="Spore_permease"/>
    <property type="match status" value="1"/>
</dbReference>
<feature type="transmembrane region" description="Helical" evidence="8">
    <location>
        <begin position="84"/>
        <end position="105"/>
    </location>
</feature>
<protein>
    <submittedName>
        <fullName evidence="9">Endospore germination permease</fullName>
    </submittedName>
</protein>
<feature type="transmembrane region" description="Helical" evidence="8">
    <location>
        <begin position="219"/>
        <end position="239"/>
    </location>
</feature>
<feature type="transmembrane region" description="Helical" evidence="8">
    <location>
        <begin position="144"/>
        <end position="163"/>
    </location>
</feature>
<evidence type="ECO:0000256" key="8">
    <source>
        <dbReference type="SAM" id="Phobius"/>
    </source>
</evidence>
<keyword evidence="7 8" id="KW-0472">Membrane</keyword>
<feature type="transmembrane region" description="Helical" evidence="8">
    <location>
        <begin position="12"/>
        <end position="31"/>
    </location>
</feature>
<evidence type="ECO:0000256" key="4">
    <source>
        <dbReference type="ARBA" id="ARBA00022544"/>
    </source>
</evidence>
<reference evidence="10" key="1">
    <citation type="journal article" date="2019" name="Int. J. Syst. Evol. Microbiol.">
        <title>The Global Catalogue of Microorganisms (GCM) 10K type strain sequencing project: providing services to taxonomists for standard genome sequencing and annotation.</title>
        <authorList>
            <consortium name="The Broad Institute Genomics Platform"/>
            <consortium name="The Broad Institute Genome Sequencing Center for Infectious Disease"/>
            <person name="Wu L."/>
            <person name="Ma J."/>
        </authorList>
    </citation>
    <scope>NUCLEOTIDE SEQUENCE [LARGE SCALE GENOMIC DNA]</scope>
    <source>
        <strain evidence="10">KACC 11904</strain>
    </source>
</reference>
<evidence type="ECO:0000313" key="9">
    <source>
        <dbReference type="EMBL" id="MFC5451630.1"/>
    </source>
</evidence>
<evidence type="ECO:0000256" key="6">
    <source>
        <dbReference type="ARBA" id="ARBA00022989"/>
    </source>
</evidence>
<evidence type="ECO:0000313" key="10">
    <source>
        <dbReference type="Proteomes" id="UP001596044"/>
    </source>
</evidence>
<feature type="transmembrane region" description="Helical" evidence="8">
    <location>
        <begin position="183"/>
        <end position="207"/>
    </location>
</feature>
<feature type="transmembrane region" description="Helical" evidence="8">
    <location>
        <begin position="336"/>
        <end position="358"/>
    </location>
</feature>
<evidence type="ECO:0000256" key="3">
    <source>
        <dbReference type="ARBA" id="ARBA00022448"/>
    </source>
</evidence>
<keyword evidence="5 8" id="KW-0812">Transmembrane</keyword>
<dbReference type="NCBIfam" id="TIGR00912">
    <property type="entry name" value="2A0309"/>
    <property type="match status" value="1"/>
</dbReference>
<feature type="transmembrane region" description="Helical" evidence="8">
    <location>
        <begin position="43"/>
        <end position="64"/>
    </location>
</feature>
<comment type="caution">
    <text evidence="9">The sequence shown here is derived from an EMBL/GenBank/DDBJ whole genome shotgun (WGS) entry which is preliminary data.</text>
</comment>
<dbReference type="PANTHER" id="PTHR34975">
    <property type="entry name" value="SPORE GERMINATION PROTEIN A2"/>
    <property type="match status" value="1"/>
</dbReference>
<keyword evidence="10" id="KW-1185">Reference proteome</keyword>
<feature type="transmembrane region" description="Helical" evidence="8">
    <location>
        <begin position="274"/>
        <end position="293"/>
    </location>
</feature>